<evidence type="ECO:0000313" key="3">
    <source>
        <dbReference type="Proteomes" id="UP000254181"/>
    </source>
</evidence>
<dbReference type="Gene3D" id="3.40.50.1220">
    <property type="entry name" value="TPP-binding domain"/>
    <property type="match status" value="1"/>
</dbReference>
<dbReference type="GO" id="GO:0016874">
    <property type="term" value="F:ligase activity"/>
    <property type="evidence" value="ECO:0007669"/>
    <property type="project" value="UniProtKB-KW"/>
</dbReference>
<dbReference type="GO" id="GO:0009028">
    <property type="term" value="F:tartronate-semialdehyde synthase activity"/>
    <property type="evidence" value="ECO:0007669"/>
    <property type="project" value="UniProtKB-EC"/>
</dbReference>
<dbReference type="EMBL" id="UGEM01000004">
    <property type="protein sequence ID" value="STP21488.1"/>
    <property type="molecule type" value="Genomic_DNA"/>
</dbReference>
<reference evidence="2 3" key="1">
    <citation type="submission" date="2018-06" db="EMBL/GenBank/DDBJ databases">
        <authorList>
            <consortium name="Pathogen Informatics"/>
            <person name="Doyle S."/>
        </authorList>
    </citation>
    <scope>NUCLEOTIDE SEQUENCE [LARGE SCALE GENOMIC DNA]</scope>
    <source>
        <strain evidence="2 3">NCTC9075</strain>
    </source>
</reference>
<dbReference type="Proteomes" id="UP000254181">
    <property type="component" value="Unassembled WGS sequence"/>
</dbReference>
<evidence type="ECO:0000256" key="1">
    <source>
        <dbReference type="SAM" id="SignalP"/>
    </source>
</evidence>
<organism evidence="2 3">
    <name type="scientific">Escherichia coli</name>
    <dbReference type="NCBI Taxonomy" id="562"/>
    <lineage>
        <taxon>Bacteria</taxon>
        <taxon>Pseudomonadati</taxon>
        <taxon>Pseudomonadota</taxon>
        <taxon>Gammaproteobacteria</taxon>
        <taxon>Enterobacterales</taxon>
        <taxon>Enterobacteriaceae</taxon>
        <taxon>Escherichia</taxon>
    </lineage>
</organism>
<evidence type="ECO:0000313" key="2">
    <source>
        <dbReference type="EMBL" id="STP21488.1"/>
    </source>
</evidence>
<keyword evidence="2" id="KW-0456">Lyase</keyword>
<dbReference type="EC" id="4.1.1.47" evidence="2"/>
<dbReference type="AlphaFoldDB" id="A0A377KAG8"/>
<gene>
    <name evidence="2" type="primary">gcl_2</name>
    <name evidence="2" type="ORF">NCTC9075_04943</name>
</gene>
<sequence length="69" mass="7765">MAAYCVRILALVSDAKAALTLLVEVAQEMQKAGRLPCRKEWVADCQQRKRTLLRKNPLRQRAGETAARV</sequence>
<proteinExistence type="predicted"/>
<accession>A0A377KAG8</accession>
<keyword evidence="1" id="KW-0732">Signal</keyword>
<protein>
    <submittedName>
        <fullName evidence="2">Glyoxylate carboligase (Tartronate-semialdehyde synthase)</fullName>
        <ecNumber evidence="2">4.1.1.47</ecNumber>
    </submittedName>
</protein>
<feature type="signal peptide" evidence="1">
    <location>
        <begin position="1"/>
        <end position="17"/>
    </location>
</feature>
<name>A0A377KAG8_ECOLX</name>
<keyword evidence="2" id="KW-0436">Ligase</keyword>
<feature type="chain" id="PRO_5016747318" evidence="1">
    <location>
        <begin position="18"/>
        <end position="69"/>
    </location>
</feature>